<name>A0A2Z2KK13_9BACL</name>
<dbReference type="Proteomes" id="UP000249890">
    <property type="component" value="Chromosome"/>
</dbReference>
<dbReference type="Pfam" id="PF01844">
    <property type="entry name" value="HNH"/>
    <property type="match status" value="1"/>
</dbReference>
<keyword evidence="3" id="KW-1185">Reference proteome</keyword>
<organism evidence="2 3">
    <name type="scientific">Paenibacillus donghaensis</name>
    <dbReference type="NCBI Taxonomy" id="414771"/>
    <lineage>
        <taxon>Bacteria</taxon>
        <taxon>Bacillati</taxon>
        <taxon>Bacillota</taxon>
        <taxon>Bacilli</taxon>
        <taxon>Bacillales</taxon>
        <taxon>Paenibacillaceae</taxon>
        <taxon>Paenibacillus</taxon>
    </lineage>
</organism>
<dbReference type="GO" id="GO:0004519">
    <property type="term" value="F:endonuclease activity"/>
    <property type="evidence" value="ECO:0007669"/>
    <property type="project" value="InterPro"/>
</dbReference>
<dbReference type="KEGG" id="pdh:B9T62_18910"/>
<gene>
    <name evidence="2" type="ORF">B9T62_18910</name>
</gene>
<dbReference type="Gene3D" id="1.10.30.50">
    <property type="match status" value="1"/>
</dbReference>
<dbReference type="InterPro" id="IPR003615">
    <property type="entry name" value="HNH_nuc"/>
</dbReference>
<dbReference type="RefSeq" id="WP_087916677.1">
    <property type="nucleotide sequence ID" value="NZ_CP021780.1"/>
</dbReference>
<evidence type="ECO:0000313" key="2">
    <source>
        <dbReference type="EMBL" id="ASA22679.1"/>
    </source>
</evidence>
<evidence type="ECO:0000313" key="3">
    <source>
        <dbReference type="Proteomes" id="UP000249890"/>
    </source>
</evidence>
<dbReference type="CDD" id="cd00085">
    <property type="entry name" value="HNHc"/>
    <property type="match status" value="1"/>
</dbReference>
<dbReference type="InterPro" id="IPR002711">
    <property type="entry name" value="HNH"/>
</dbReference>
<evidence type="ECO:0000259" key="1">
    <source>
        <dbReference type="Pfam" id="PF01844"/>
    </source>
</evidence>
<reference evidence="2 3" key="1">
    <citation type="submission" date="2017-06" db="EMBL/GenBank/DDBJ databases">
        <title>Complete genome sequence of Paenibacillus donghaensis KCTC 13049T isolated from East Sea sediment, South Korea.</title>
        <authorList>
            <person name="Jung B.K."/>
            <person name="Hong S.-J."/>
            <person name="Shin J.-H."/>
        </authorList>
    </citation>
    <scope>NUCLEOTIDE SEQUENCE [LARGE SCALE GENOMIC DNA]</scope>
    <source>
        <strain evidence="2 3">KCTC 13049</strain>
    </source>
</reference>
<dbReference type="OrthoDB" id="2666697at2"/>
<feature type="domain" description="HNH" evidence="1">
    <location>
        <begin position="143"/>
        <end position="189"/>
    </location>
</feature>
<accession>A0A2Z2KK13</accession>
<protein>
    <recommendedName>
        <fullName evidence="1">HNH domain-containing protein</fullName>
    </recommendedName>
</protein>
<dbReference type="AlphaFoldDB" id="A0A2Z2KK13"/>
<dbReference type="GO" id="GO:0003676">
    <property type="term" value="F:nucleic acid binding"/>
    <property type="evidence" value="ECO:0007669"/>
    <property type="project" value="InterPro"/>
</dbReference>
<sequence>MIEELRKCTKCKNSYPASIDYFYKLINRNKKKNINELKLTSWCKTCFIESRKEFQKKNYNEGDQKLKKYHQDRRIEKGEQIRKRERDYSRQHKEMRAEYQKLWQNSQNGKMKARLYMLNRENKKHDIKNEEWNKCKEYFDYCCAYCGMPIEIHRKRIKKDFAREHAINLGANDLSNCIPSCFYCNSEKNISDYTEWYNENNCYYDVNRYQRITKWLETDFKKYISEKRKDL</sequence>
<dbReference type="EMBL" id="CP021780">
    <property type="protein sequence ID" value="ASA22679.1"/>
    <property type="molecule type" value="Genomic_DNA"/>
</dbReference>
<proteinExistence type="predicted"/>
<dbReference type="GO" id="GO:0008270">
    <property type="term" value="F:zinc ion binding"/>
    <property type="evidence" value="ECO:0007669"/>
    <property type="project" value="InterPro"/>
</dbReference>